<dbReference type="EMBL" id="FXTU01000003">
    <property type="protein sequence ID" value="SMP19052.1"/>
    <property type="molecule type" value="Genomic_DNA"/>
</dbReference>
<sequence>MGRRLLATLPILLDTMARTRYHLYVQTKKWVLFTMIEEQMSRCLFVAVNRFSRTITKMAEEEFASIHLSPTYAFLLMIIAEKPGLSLKECCEKLHIAPSTGTRFIDKLIAKGLVERKAVGKLALMYPTEKGFALVEPIRECWKNLYTRYSTLLGVDEGCQLAERLMIANAKLEQEHN</sequence>
<feature type="domain" description="HTH marR-type" evidence="1">
    <location>
        <begin position="61"/>
        <end position="158"/>
    </location>
</feature>
<protein>
    <submittedName>
        <fullName evidence="2">DNA-binding transcriptional regulator, MarR family</fullName>
    </submittedName>
</protein>
<evidence type="ECO:0000313" key="2">
    <source>
        <dbReference type="EMBL" id="SMP19052.1"/>
    </source>
</evidence>
<dbReference type="GO" id="GO:0003677">
    <property type="term" value="F:DNA binding"/>
    <property type="evidence" value="ECO:0007669"/>
    <property type="project" value="UniProtKB-KW"/>
</dbReference>
<dbReference type="Pfam" id="PF01047">
    <property type="entry name" value="MarR"/>
    <property type="match status" value="1"/>
</dbReference>
<keyword evidence="2" id="KW-0238">DNA-binding</keyword>
<dbReference type="Gene3D" id="1.10.10.10">
    <property type="entry name" value="Winged helix-like DNA-binding domain superfamily/Winged helix DNA-binding domain"/>
    <property type="match status" value="1"/>
</dbReference>
<comment type="caution">
    <text evidence="2">The sequence shown here is derived from an EMBL/GenBank/DDBJ whole genome shotgun (WGS) entry which is preliminary data.</text>
</comment>
<name>A0AA45WNW4_9BACL</name>
<dbReference type="Proteomes" id="UP001157946">
    <property type="component" value="Unassembled WGS sequence"/>
</dbReference>
<dbReference type="InterPro" id="IPR036390">
    <property type="entry name" value="WH_DNA-bd_sf"/>
</dbReference>
<keyword evidence="3" id="KW-1185">Reference proteome</keyword>
<proteinExistence type="predicted"/>
<accession>A0AA45WNW4</accession>
<evidence type="ECO:0000313" key="3">
    <source>
        <dbReference type="Proteomes" id="UP001157946"/>
    </source>
</evidence>
<dbReference type="SUPFAM" id="SSF46785">
    <property type="entry name" value="Winged helix' DNA-binding domain"/>
    <property type="match status" value="1"/>
</dbReference>
<dbReference type="GO" id="GO:0003700">
    <property type="term" value="F:DNA-binding transcription factor activity"/>
    <property type="evidence" value="ECO:0007669"/>
    <property type="project" value="InterPro"/>
</dbReference>
<reference evidence="2" key="1">
    <citation type="submission" date="2017-05" db="EMBL/GenBank/DDBJ databases">
        <authorList>
            <person name="Varghese N."/>
            <person name="Submissions S."/>
        </authorList>
    </citation>
    <scope>NUCLEOTIDE SEQUENCE</scope>
    <source>
        <strain evidence="2">DSM 45262</strain>
    </source>
</reference>
<dbReference type="AlphaFoldDB" id="A0AA45WNW4"/>
<dbReference type="InterPro" id="IPR036388">
    <property type="entry name" value="WH-like_DNA-bd_sf"/>
</dbReference>
<dbReference type="SMART" id="SM00347">
    <property type="entry name" value="HTH_MARR"/>
    <property type="match status" value="1"/>
</dbReference>
<dbReference type="InterPro" id="IPR000835">
    <property type="entry name" value="HTH_MarR-typ"/>
</dbReference>
<organism evidence="2 3">
    <name type="scientific">Laceyella tengchongensis</name>
    <dbReference type="NCBI Taxonomy" id="574699"/>
    <lineage>
        <taxon>Bacteria</taxon>
        <taxon>Bacillati</taxon>
        <taxon>Bacillota</taxon>
        <taxon>Bacilli</taxon>
        <taxon>Bacillales</taxon>
        <taxon>Thermoactinomycetaceae</taxon>
        <taxon>Laceyella</taxon>
    </lineage>
</organism>
<gene>
    <name evidence="2" type="ORF">SAMN06265361_103246</name>
</gene>
<evidence type="ECO:0000259" key="1">
    <source>
        <dbReference type="SMART" id="SM00347"/>
    </source>
</evidence>